<feature type="transmembrane region" description="Helical" evidence="4">
    <location>
        <begin position="183"/>
        <end position="205"/>
    </location>
</feature>
<keyword evidence="2 3" id="KW-0040">ANK repeat</keyword>
<dbReference type="SUPFAM" id="SSF48403">
    <property type="entry name" value="Ankyrin repeat"/>
    <property type="match status" value="2"/>
</dbReference>
<feature type="repeat" description="ANK" evidence="3">
    <location>
        <begin position="260"/>
        <end position="292"/>
    </location>
</feature>
<dbReference type="SMART" id="SM00248">
    <property type="entry name" value="ANK"/>
    <property type="match status" value="8"/>
</dbReference>
<evidence type="ECO:0000256" key="1">
    <source>
        <dbReference type="ARBA" id="ARBA00022737"/>
    </source>
</evidence>
<evidence type="ECO:0000256" key="4">
    <source>
        <dbReference type="SAM" id="Phobius"/>
    </source>
</evidence>
<dbReference type="Gene3D" id="1.25.40.20">
    <property type="entry name" value="Ankyrin repeat-containing domain"/>
    <property type="match status" value="3"/>
</dbReference>
<keyword evidence="4" id="KW-1133">Transmembrane helix</keyword>
<feature type="repeat" description="ANK" evidence="3">
    <location>
        <begin position="66"/>
        <end position="99"/>
    </location>
</feature>
<dbReference type="PANTHER" id="PTHR24171:SF9">
    <property type="entry name" value="ANKYRIN REPEAT DOMAIN-CONTAINING PROTEIN 39"/>
    <property type="match status" value="1"/>
</dbReference>
<dbReference type="InterPro" id="IPR002110">
    <property type="entry name" value="Ankyrin_rpt"/>
</dbReference>
<dbReference type="Pfam" id="PF12796">
    <property type="entry name" value="Ank_2"/>
    <property type="match status" value="2"/>
</dbReference>
<evidence type="ECO:0000313" key="6">
    <source>
        <dbReference type="Proteomes" id="UP001152798"/>
    </source>
</evidence>
<reference evidence="5" key="1">
    <citation type="submission" date="2022-01" db="EMBL/GenBank/DDBJ databases">
        <authorList>
            <person name="King R."/>
        </authorList>
    </citation>
    <scope>NUCLEOTIDE SEQUENCE</scope>
</reference>
<dbReference type="EMBL" id="OV725077">
    <property type="protein sequence ID" value="CAH1391322.1"/>
    <property type="molecule type" value="Genomic_DNA"/>
</dbReference>
<name>A0A9P0H394_NEZVI</name>
<evidence type="ECO:0000313" key="5">
    <source>
        <dbReference type="EMBL" id="CAH1391322.1"/>
    </source>
</evidence>
<keyword evidence="1" id="KW-0677">Repeat</keyword>
<dbReference type="OrthoDB" id="194358at2759"/>
<evidence type="ECO:0000256" key="3">
    <source>
        <dbReference type="PROSITE-ProRule" id="PRU00023"/>
    </source>
</evidence>
<dbReference type="InterPro" id="IPR036770">
    <property type="entry name" value="Ankyrin_rpt-contain_sf"/>
</dbReference>
<proteinExistence type="predicted"/>
<sequence length="600" mass="67015">MDDFLYTRKLSEEDIITSLGLQERSPRLRSVRTLSERLRIALSRSMLDNFWALIKAGADINGRDRLSRTPLHLVIYWRKELTIVKAVLSAGADPNAIDHHGFTPIHAAVHSNSSAAIFKALISAGADIDTVDCQGKTPLIKSIYRQDNISIVRTLLGAGANVNAPNLMVEAVKAKADQEILRLFLMAGASVNATYCGLTAIYFAVLNGDPIIVKMLLVAEASVDFLHPETRRTLLHEVTVGEIARELIKRGVSVNAMDNHGETPLHKAVAGDHIEVVMTLIKAGANVHAIESSKGNNCLHMVRSAAVIKALVTRGVDINARNRRGETPLQTLITNCSLLLSPLMRVRGLHVRYFKDTNSMQMNESIYAVKEMLNQGAIVNTFDYYDKTILESAVTHGHSKMVAYMINHGVEVDWRKLFRLNVINQTALQLLVRESMIGNVVVKGKKLFNHSPSEEPFLNSVKHLLSYTKRCVAEIELMKAKRINCYNTIYHFVVEISPEIKALRLCSHYEVSAEEYLAMFPIYRNHVGRRLNLCYKRGMMLDILELANMSAPRIQGPGMVSLINDCKFAIAKFLSNDDLFNWLVGMGFNVTDKGYVKPNH</sequence>
<keyword evidence="4" id="KW-0472">Membrane</keyword>
<keyword evidence="6" id="KW-1185">Reference proteome</keyword>
<feature type="repeat" description="ANK" evidence="3">
    <location>
        <begin position="134"/>
        <end position="167"/>
    </location>
</feature>
<dbReference type="PRINTS" id="PR01415">
    <property type="entry name" value="ANKYRIN"/>
</dbReference>
<accession>A0A9P0H394</accession>
<dbReference type="PANTHER" id="PTHR24171">
    <property type="entry name" value="ANKYRIN REPEAT DOMAIN-CONTAINING PROTEIN 39-RELATED"/>
    <property type="match status" value="1"/>
</dbReference>
<evidence type="ECO:0000256" key="2">
    <source>
        <dbReference type="ARBA" id="ARBA00023043"/>
    </source>
</evidence>
<dbReference type="PROSITE" id="PS50297">
    <property type="entry name" value="ANK_REP_REGION"/>
    <property type="match status" value="3"/>
</dbReference>
<protein>
    <submittedName>
        <fullName evidence="5">Uncharacterized protein</fullName>
    </submittedName>
</protein>
<dbReference type="AlphaFoldDB" id="A0A9P0H394"/>
<feature type="repeat" description="ANK" evidence="3">
    <location>
        <begin position="100"/>
        <end position="133"/>
    </location>
</feature>
<dbReference type="PROSITE" id="PS50088">
    <property type="entry name" value="ANK_REPEAT"/>
    <property type="match status" value="4"/>
</dbReference>
<gene>
    <name evidence="5" type="ORF">NEZAVI_LOCUS2363</name>
</gene>
<keyword evidence="4" id="KW-0812">Transmembrane</keyword>
<dbReference type="Proteomes" id="UP001152798">
    <property type="component" value="Chromosome 1"/>
</dbReference>
<organism evidence="5 6">
    <name type="scientific">Nezara viridula</name>
    <name type="common">Southern green stink bug</name>
    <name type="synonym">Cimex viridulus</name>
    <dbReference type="NCBI Taxonomy" id="85310"/>
    <lineage>
        <taxon>Eukaryota</taxon>
        <taxon>Metazoa</taxon>
        <taxon>Ecdysozoa</taxon>
        <taxon>Arthropoda</taxon>
        <taxon>Hexapoda</taxon>
        <taxon>Insecta</taxon>
        <taxon>Pterygota</taxon>
        <taxon>Neoptera</taxon>
        <taxon>Paraneoptera</taxon>
        <taxon>Hemiptera</taxon>
        <taxon>Heteroptera</taxon>
        <taxon>Panheteroptera</taxon>
        <taxon>Pentatomomorpha</taxon>
        <taxon>Pentatomoidea</taxon>
        <taxon>Pentatomidae</taxon>
        <taxon>Pentatominae</taxon>
        <taxon>Nezara</taxon>
    </lineage>
</organism>